<proteinExistence type="predicted"/>
<sequence>MPNLFPVLRRLHRRSRHWLMWLLLPALLLGQWTGFTHKLVHAGWQNGKVQTLMPQSGLLRDLMPQSAEDSLLHSCALTDASFAADYLHFTPPVAAMLTVGAVMQAFPPQIIWLASLRLAFSSRAPPAI</sequence>
<keyword evidence="2" id="KW-1185">Reference proteome</keyword>
<comment type="caution">
    <text evidence="1">The sequence shown here is derived from an EMBL/GenBank/DDBJ whole genome shotgun (WGS) entry which is preliminary data.</text>
</comment>
<accession>A0A941I727</accession>
<reference evidence="1" key="1">
    <citation type="submission" date="2021-04" db="EMBL/GenBank/DDBJ databases">
        <title>novel species isolated from subtropical streams in China.</title>
        <authorList>
            <person name="Lu H."/>
        </authorList>
    </citation>
    <scope>NUCLEOTIDE SEQUENCE</scope>
    <source>
        <strain evidence="1">LFS511W</strain>
    </source>
</reference>
<gene>
    <name evidence="1" type="ORF">KDM89_08685</name>
</gene>
<dbReference type="EMBL" id="JAGSPN010000005">
    <property type="protein sequence ID" value="MBR7782215.1"/>
    <property type="molecule type" value="Genomic_DNA"/>
</dbReference>
<name>A0A941I727_9BURK</name>
<dbReference type="AlphaFoldDB" id="A0A941I727"/>
<organism evidence="1 2">
    <name type="scientific">Undibacterium luofuense</name>
    <dbReference type="NCBI Taxonomy" id="2828733"/>
    <lineage>
        <taxon>Bacteria</taxon>
        <taxon>Pseudomonadati</taxon>
        <taxon>Pseudomonadota</taxon>
        <taxon>Betaproteobacteria</taxon>
        <taxon>Burkholderiales</taxon>
        <taxon>Oxalobacteraceae</taxon>
        <taxon>Undibacterium</taxon>
    </lineage>
</organism>
<dbReference type="RefSeq" id="WP_212687553.1">
    <property type="nucleotide sequence ID" value="NZ_CAXBSD010000004.1"/>
</dbReference>
<dbReference type="Proteomes" id="UP000680067">
    <property type="component" value="Unassembled WGS sequence"/>
</dbReference>
<evidence type="ECO:0000313" key="2">
    <source>
        <dbReference type="Proteomes" id="UP000680067"/>
    </source>
</evidence>
<protein>
    <submittedName>
        <fullName evidence="1">Uncharacterized protein</fullName>
    </submittedName>
</protein>
<evidence type="ECO:0000313" key="1">
    <source>
        <dbReference type="EMBL" id="MBR7782215.1"/>
    </source>
</evidence>